<evidence type="ECO:0000313" key="1">
    <source>
        <dbReference type="EMBL" id="QRV17133.1"/>
    </source>
</evidence>
<protein>
    <submittedName>
        <fullName evidence="1">Uncharacterized protein</fullName>
    </submittedName>
</protein>
<organism evidence="1 2">
    <name type="scientific">Haloterrigena salifodinae</name>
    <dbReference type="NCBI Taxonomy" id="2675099"/>
    <lineage>
        <taxon>Archaea</taxon>
        <taxon>Methanobacteriati</taxon>
        <taxon>Methanobacteriota</taxon>
        <taxon>Stenosarchaea group</taxon>
        <taxon>Halobacteria</taxon>
        <taxon>Halobacteriales</taxon>
        <taxon>Natrialbaceae</taxon>
        <taxon>Haloterrigena</taxon>
    </lineage>
</organism>
<accession>A0A8T8E699</accession>
<proteinExistence type="predicted"/>
<gene>
    <name evidence="1" type="ORF">JMJ58_09795</name>
</gene>
<dbReference type="EMBL" id="CP069188">
    <property type="protein sequence ID" value="QRV17133.1"/>
    <property type="molecule type" value="Genomic_DNA"/>
</dbReference>
<dbReference type="KEGG" id="hsal:JMJ58_09795"/>
<dbReference type="GeneID" id="62875417"/>
<name>A0A8T8E699_9EURY</name>
<keyword evidence="2" id="KW-1185">Reference proteome</keyword>
<dbReference type="RefSeq" id="WP_204749229.1">
    <property type="nucleotide sequence ID" value="NZ_CP069188.1"/>
</dbReference>
<dbReference type="AlphaFoldDB" id="A0A8T8E699"/>
<evidence type="ECO:0000313" key="2">
    <source>
        <dbReference type="Proteomes" id="UP000637819"/>
    </source>
</evidence>
<sequence>MIEFKLKNEYGGWKMTGLPDSLRFVVQTPTKSITFNASLEELLRAYGHIYHENDGVVPVYTSTLEFTFHDDTCRLSTNAHSTQIDTCELRNSFEDLLSEAFQSKNEKDPERRGDQLEHVSTKLRKKGIGYDVFTLHDSLVDD</sequence>
<reference evidence="1 2" key="1">
    <citation type="submission" date="2021-01" db="EMBL/GenBank/DDBJ databases">
        <title>Genome Sequence and Methylation Pattern of Haloterrigena salifodinae BOL5-1, An Extremely Halophilic Archaeon from a Bolivian Salt Mine.</title>
        <authorList>
            <person name="DasSarma P."/>
            <person name="Anton B.P."/>
            <person name="DasSarma S.L."/>
            <person name="von Ehrenheim H.A.L."/>
            <person name="Martinez F.L."/>
            <person name="Guzman D."/>
            <person name="Roberts R.J."/>
            <person name="DasSarma S."/>
        </authorList>
    </citation>
    <scope>NUCLEOTIDE SEQUENCE [LARGE SCALE GENOMIC DNA]</scope>
    <source>
        <strain evidence="1 2">BOL5-1</strain>
    </source>
</reference>
<dbReference type="Proteomes" id="UP000637819">
    <property type="component" value="Chromosome"/>
</dbReference>